<feature type="compositionally biased region" description="Polar residues" evidence="1">
    <location>
        <begin position="203"/>
        <end position="217"/>
    </location>
</feature>
<dbReference type="AlphaFoldDB" id="V5GAI2"/>
<sequence length="479" mass="52953">MSKIIIILLLITGVFSLLDDDGTEKIKQDEVNDDELAKAAASSEADTSNEKAVTEENKETVKSKPKTKKAPVLLDKQQINMLAEKVIRIHGVEPESDDEENQKNIDSLRQLVANVEKNLNEKLKLSQASKTNLNAENPVTGSQSAPSQTAQNQNNNEGPNDNENLEQNVNAVSNAKEKSNAEGSEEIGRETNVHDQAEKKTTNENLDTQSNTETGTDAANEKSESAVEENEKTSKTQEVKVSGKESDEKEQQVNADAGIVESNIENSEDVSGASATENGRSETGIMNSEEENEDTNEHIATEMSSSDLQSINENIKVETSPAEDTDSINPDDKVDENITEKPEDNKFENNDIDDIHAETNGSEYVRSEVEKDNKVEDTVVEDIKENVAEYEAAQNGINDDRNETSYTQSDENDESNEKNTEDEISGACSLNDECDQADTTKIHVYSEAYNSETVTEERLETKTEDSHFQRIIKFVTSIF</sequence>
<feature type="chain" id="PRO_5004733413" description="Midasin" evidence="2">
    <location>
        <begin position="17"/>
        <end position="479"/>
    </location>
</feature>
<protein>
    <recommendedName>
        <fullName evidence="4">Midasin</fullName>
    </recommendedName>
</protein>
<evidence type="ECO:0000256" key="1">
    <source>
        <dbReference type="SAM" id="MobiDB-lite"/>
    </source>
</evidence>
<feature type="compositionally biased region" description="Basic and acidic residues" evidence="1">
    <location>
        <begin position="175"/>
        <end position="202"/>
    </location>
</feature>
<feature type="compositionally biased region" description="Basic and acidic residues" evidence="1">
    <location>
        <begin position="219"/>
        <end position="251"/>
    </location>
</feature>
<feature type="compositionally biased region" description="Basic and acidic residues" evidence="1">
    <location>
        <begin position="48"/>
        <end position="62"/>
    </location>
</feature>
<evidence type="ECO:0000256" key="2">
    <source>
        <dbReference type="SAM" id="SignalP"/>
    </source>
</evidence>
<evidence type="ECO:0000313" key="3">
    <source>
        <dbReference type="EMBL" id="JAB67135.1"/>
    </source>
</evidence>
<feature type="compositionally biased region" description="Basic and acidic residues" evidence="1">
    <location>
        <begin position="330"/>
        <end position="357"/>
    </location>
</feature>
<reference evidence="3" key="1">
    <citation type="submission" date="2013-07" db="EMBL/GenBank/DDBJ databases">
        <title>Midgut Transcriptome Profiling of Anoplphora glabripennis, a Lignocellulose Degrading, Wood-Boring Cerambycid.</title>
        <authorList>
            <person name="Scully E.D."/>
            <person name="Hoover K."/>
            <person name="Carlson J.E."/>
            <person name="Tien M."/>
            <person name="Geib S.M."/>
        </authorList>
    </citation>
    <scope>NUCLEOTIDE SEQUENCE</scope>
</reference>
<feature type="region of interest" description="Disordered" evidence="1">
    <location>
        <begin position="29"/>
        <end position="69"/>
    </location>
</feature>
<accession>V5GAI2</accession>
<proteinExistence type="predicted"/>
<feature type="signal peptide" evidence="2">
    <location>
        <begin position="1"/>
        <end position="16"/>
    </location>
</feature>
<dbReference type="KEGG" id="agb:108910049"/>
<dbReference type="RefSeq" id="XP_018570062.1">
    <property type="nucleotide sequence ID" value="XM_018714546.1"/>
</dbReference>
<dbReference type="GeneID" id="108910049"/>
<feature type="compositionally biased region" description="Polar residues" evidence="1">
    <location>
        <begin position="127"/>
        <end position="151"/>
    </location>
</feature>
<dbReference type="OrthoDB" id="10668380at2759"/>
<feature type="region of interest" description="Disordered" evidence="1">
    <location>
        <begin position="127"/>
        <end position="431"/>
    </location>
</feature>
<organism evidence="3">
    <name type="scientific">Anoplophora glabripennis</name>
    <name type="common">Asian longhorn beetle</name>
    <name type="synonym">Anoplophora nobilis</name>
    <dbReference type="NCBI Taxonomy" id="217634"/>
    <lineage>
        <taxon>Eukaryota</taxon>
        <taxon>Metazoa</taxon>
        <taxon>Ecdysozoa</taxon>
        <taxon>Arthropoda</taxon>
        <taxon>Hexapoda</taxon>
        <taxon>Insecta</taxon>
        <taxon>Pterygota</taxon>
        <taxon>Neoptera</taxon>
        <taxon>Endopterygota</taxon>
        <taxon>Coleoptera</taxon>
        <taxon>Polyphaga</taxon>
        <taxon>Cucujiformia</taxon>
        <taxon>Chrysomeloidea</taxon>
        <taxon>Cerambycidae</taxon>
        <taxon>Lamiinae</taxon>
        <taxon>Lamiini</taxon>
        <taxon>Anoplophora</taxon>
    </lineage>
</organism>
<feature type="compositionally biased region" description="Polar residues" evidence="1">
    <location>
        <begin position="302"/>
        <end position="313"/>
    </location>
</feature>
<name>V5GAI2_ANOGL</name>
<keyword evidence="2" id="KW-0732">Signal</keyword>
<feature type="compositionally biased region" description="Low complexity" evidence="1">
    <location>
        <begin position="152"/>
        <end position="166"/>
    </location>
</feature>
<feature type="compositionally biased region" description="Basic and acidic residues" evidence="1">
    <location>
        <begin position="365"/>
        <end position="387"/>
    </location>
</feature>
<evidence type="ECO:0008006" key="4">
    <source>
        <dbReference type="Google" id="ProtNLM"/>
    </source>
</evidence>
<dbReference type="EMBL" id="GALX01001331">
    <property type="protein sequence ID" value="JAB67135.1"/>
    <property type="molecule type" value="Transcribed_RNA"/>
</dbReference>